<keyword evidence="1" id="KW-0732">Signal</keyword>
<dbReference type="EMBL" id="PNYC01000002">
    <property type="protein sequence ID" value="PMS37870.1"/>
    <property type="molecule type" value="Genomic_DNA"/>
</dbReference>
<reference evidence="2 3" key="1">
    <citation type="submission" date="2018-01" db="EMBL/GenBank/DDBJ databases">
        <title>Whole genome analyses suggest that Burkholderia sensu lato contains two further novel genera in the rhizoxinica-symbiotica group Mycetohabitans gen. nov., and Trinickia gen. nov.: implications for the evolution of diazotrophy and nodulation in the Burkholderiaceae.</title>
        <authorList>
            <person name="Estrada-de los Santos P."/>
            <person name="Palmer M."/>
            <person name="Chavez-Ramirez B."/>
            <person name="Beukes C."/>
            <person name="Steenkamp E.T."/>
            <person name="Hirsch A.M."/>
            <person name="Manyaka P."/>
            <person name="Maluk M."/>
            <person name="Lafos M."/>
            <person name="Crook M."/>
            <person name="Gross E."/>
            <person name="Simon M.F."/>
            <person name="Bueno dos Reis Junior F."/>
            <person name="Poole P.S."/>
            <person name="Venter S.N."/>
            <person name="James E.K."/>
        </authorList>
    </citation>
    <scope>NUCLEOTIDE SEQUENCE [LARGE SCALE GENOMIC DNA]</scope>
    <source>
        <strain evidence="2 3">JPY 581</strain>
    </source>
</reference>
<organism evidence="2 3">
    <name type="scientific">Trinickia symbiotica</name>
    <dbReference type="NCBI Taxonomy" id="863227"/>
    <lineage>
        <taxon>Bacteria</taxon>
        <taxon>Pseudomonadati</taxon>
        <taxon>Pseudomonadota</taxon>
        <taxon>Betaproteobacteria</taxon>
        <taxon>Burkholderiales</taxon>
        <taxon>Burkholderiaceae</taxon>
        <taxon>Trinickia</taxon>
    </lineage>
</organism>
<name>A0A2N7X8E3_9BURK</name>
<evidence type="ECO:0000313" key="2">
    <source>
        <dbReference type="EMBL" id="PMS37870.1"/>
    </source>
</evidence>
<accession>A0A2N7X8E3</accession>
<dbReference type="STRING" id="863227.GCA_000373005_00472"/>
<evidence type="ECO:0000256" key="1">
    <source>
        <dbReference type="SAM" id="SignalP"/>
    </source>
</evidence>
<dbReference type="AlphaFoldDB" id="A0A2N7X8E3"/>
<dbReference type="OrthoDB" id="9946099at2"/>
<evidence type="ECO:0008006" key="4">
    <source>
        <dbReference type="Google" id="ProtNLM"/>
    </source>
</evidence>
<feature type="chain" id="PRO_5015002679" description="Type III secretion protein" evidence="1">
    <location>
        <begin position="21"/>
        <end position="109"/>
    </location>
</feature>
<proteinExistence type="predicted"/>
<evidence type="ECO:0000313" key="3">
    <source>
        <dbReference type="Proteomes" id="UP000235777"/>
    </source>
</evidence>
<comment type="caution">
    <text evidence="2">The sequence shown here is derived from an EMBL/GenBank/DDBJ whole genome shotgun (WGS) entry which is preliminary data.</text>
</comment>
<sequence>MTIAAVVPALQTVGALASLAGTVVSAISGSSQSAASTHAAGADSAKALDQMQGLLRRQQETQLQTMEMQTEANIQKMLADTANSIASGHLDSGNKVQNAVHKAAQGIQF</sequence>
<gene>
    <name evidence="2" type="ORF">C0Z20_03335</name>
</gene>
<protein>
    <recommendedName>
        <fullName evidence="4">Type III secretion protein</fullName>
    </recommendedName>
</protein>
<dbReference type="Proteomes" id="UP000235777">
    <property type="component" value="Unassembled WGS sequence"/>
</dbReference>
<feature type="signal peptide" evidence="1">
    <location>
        <begin position="1"/>
        <end position="20"/>
    </location>
</feature>
<dbReference type="RefSeq" id="WP_018438981.1">
    <property type="nucleotide sequence ID" value="NZ_KB890164.1"/>
</dbReference>
<keyword evidence="3" id="KW-1185">Reference proteome</keyword>